<accession>A0ABX2INY8</accession>
<feature type="transmembrane region" description="Helical" evidence="1">
    <location>
        <begin position="29"/>
        <end position="50"/>
    </location>
</feature>
<name>A0ABX2INY8_9RHOB</name>
<dbReference type="InterPro" id="IPR002816">
    <property type="entry name" value="TraB/PrgY/GumN_fam"/>
</dbReference>
<organism evidence="2 3">
    <name type="scientific">Parasulfitobacter algicola</name>
    <dbReference type="NCBI Taxonomy" id="2614809"/>
    <lineage>
        <taxon>Bacteria</taxon>
        <taxon>Pseudomonadati</taxon>
        <taxon>Pseudomonadota</taxon>
        <taxon>Alphaproteobacteria</taxon>
        <taxon>Rhodobacterales</taxon>
        <taxon>Roseobacteraceae</taxon>
        <taxon>Parasulfitobacter</taxon>
    </lineage>
</organism>
<keyword evidence="1" id="KW-0472">Membrane</keyword>
<keyword evidence="1" id="KW-1133">Transmembrane helix</keyword>
<dbReference type="Pfam" id="PF01963">
    <property type="entry name" value="TraB_PrgY_gumN"/>
    <property type="match status" value="1"/>
</dbReference>
<sequence length="385" mass="43592">MEKLRIFDNSVMNEDMIEARTLVKRHAAIVFKIWWFILNMRYLILIGLLFPTTLCAQDWFTREACFVQTPVLDEQVYTPQLIAQAADYAESMPNSVGKLWKITSARGQVSHLWGTFHSNDPHILDLPDKFRDILAGAKLVATEVDFTAMTRQDLNVVNSAEYHYANGRQIFQMFEDIDDEIQSLIKTRMASIGYDARSMYSMKPATLASVLLSDPCNDFAFASLPIQDDRIALLGHDADAKVIGLEHHRAFGEKLNSRSGFRLAQAIIEVYGSYLAPNDVKTNRAGAYFLYDQGRIGEMMALDRMYLSESLGDRFETSYSLMQGYLVDERNLKFIEAAHSFLQEGDAVIAVGSFHLPGEMGLIELLRQHGYQVERVFVKGEAADP</sequence>
<keyword evidence="3" id="KW-1185">Reference proteome</keyword>
<reference evidence="2 3" key="1">
    <citation type="submission" date="2020-06" db="EMBL/GenBank/DDBJ databases">
        <title>Sulfitobacter algicola sp. nov., isolated from green algae.</title>
        <authorList>
            <person name="Wang C."/>
        </authorList>
    </citation>
    <scope>NUCLEOTIDE SEQUENCE [LARGE SCALE GENOMIC DNA]</scope>
    <source>
        <strain evidence="2 3">1151</strain>
    </source>
</reference>
<dbReference type="EMBL" id="JABUFE010000003">
    <property type="protein sequence ID" value="NSX54602.1"/>
    <property type="molecule type" value="Genomic_DNA"/>
</dbReference>
<evidence type="ECO:0000313" key="2">
    <source>
        <dbReference type="EMBL" id="NSX54602.1"/>
    </source>
</evidence>
<gene>
    <name evidence="2" type="ORF">HRQ87_07265</name>
</gene>
<dbReference type="Proteomes" id="UP000777935">
    <property type="component" value="Unassembled WGS sequence"/>
</dbReference>
<comment type="caution">
    <text evidence="2">The sequence shown here is derived from an EMBL/GenBank/DDBJ whole genome shotgun (WGS) entry which is preliminary data.</text>
</comment>
<proteinExistence type="predicted"/>
<keyword evidence="1" id="KW-0812">Transmembrane</keyword>
<dbReference type="CDD" id="cd14789">
    <property type="entry name" value="Tiki"/>
    <property type="match status" value="1"/>
</dbReference>
<evidence type="ECO:0000313" key="3">
    <source>
        <dbReference type="Proteomes" id="UP000777935"/>
    </source>
</evidence>
<protein>
    <submittedName>
        <fullName evidence="2">TraB/GumN family protein</fullName>
    </submittedName>
</protein>
<evidence type="ECO:0000256" key="1">
    <source>
        <dbReference type="SAM" id="Phobius"/>
    </source>
</evidence>